<dbReference type="InterPro" id="IPR009799">
    <property type="entry name" value="EthD_dom"/>
</dbReference>
<sequence>MASIEPQVGCINILSYIKRNPVLTRDAFYEHWELIHGPKVGPWVEEHGFKRYQQIYVSGATVPIPVGSTVPPPSNSSTSPALVEYDGIALFTVSSMEKFVNATADPYYSNVIGKDQAEILDMVTVPNGVVQMVYGTVVEYEAGKRVVAC</sequence>
<dbReference type="AlphaFoldDB" id="A0A6G1JV96"/>
<dbReference type="Pfam" id="PF07110">
    <property type="entry name" value="EthD"/>
    <property type="match status" value="1"/>
</dbReference>
<gene>
    <name evidence="3" type="ORF">K504DRAFT_462731</name>
</gene>
<dbReference type="GO" id="GO:0016491">
    <property type="term" value="F:oxidoreductase activity"/>
    <property type="evidence" value="ECO:0007669"/>
    <property type="project" value="InterPro"/>
</dbReference>
<accession>A0A6G1JV96</accession>
<protein>
    <recommendedName>
        <fullName evidence="2">EthD domain-containing protein</fullName>
    </recommendedName>
</protein>
<evidence type="ECO:0000259" key="2">
    <source>
        <dbReference type="Pfam" id="PF07110"/>
    </source>
</evidence>
<dbReference type="SUPFAM" id="SSF54909">
    <property type="entry name" value="Dimeric alpha+beta barrel"/>
    <property type="match status" value="1"/>
</dbReference>
<evidence type="ECO:0000313" key="3">
    <source>
        <dbReference type="EMBL" id="KAF2704141.1"/>
    </source>
</evidence>
<dbReference type="Proteomes" id="UP000799428">
    <property type="component" value="Unassembled WGS sequence"/>
</dbReference>
<dbReference type="OrthoDB" id="3183782at2759"/>
<proteinExistence type="inferred from homology"/>
<evidence type="ECO:0000256" key="1">
    <source>
        <dbReference type="ARBA" id="ARBA00005986"/>
    </source>
</evidence>
<name>A0A6G1JV96_9PLEO</name>
<dbReference type="InterPro" id="IPR011008">
    <property type="entry name" value="Dimeric_a/b-barrel"/>
</dbReference>
<keyword evidence="4" id="KW-1185">Reference proteome</keyword>
<dbReference type="Gene3D" id="3.30.70.100">
    <property type="match status" value="1"/>
</dbReference>
<reference evidence="3" key="1">
    <citation type="journal article" date="2020" name="Stud. Mycol.">
        <title>101 Dothideomycetes genomes: a test case for predicting lifestyles and emergence of pathogens.</title>
        <authorList>
            <person name="Haridas S."/>
            <person name="Albert R."/>
            <person name="Binder M."/>
            <person name="Bloem J."/>
            <person name="Labutti K."/>
            <person name="Salamov A."/>
            <person name="Andreopoulos B."/>
            <person name="Baker S."/>
            <person name="Barry K."/>
            <person name="Bills G."/>
            <person name="Bluhm B."/>
            <person name="Cannon C."/>
            <person name="Castanera R."/>
            <person name="Culley D."/>
            <person name="Daum C."/>
            <person name="Ezra D."/>
            <person name="Gonzalez J."/>
            <person name="Henrissat B."/>
            <person name="Kuo A."/>
            <person name="Liang C."/>
            <person name="Lipzen A."/>
            <person name="Lutzoni F."/>
            <person name="Magnuson J."/>
            <person name="Mondo S."/>
            <person name="Nolan M."/>
            <person name="Ohm R."/>
            <person name="Pangilinan J."/>
            <person name="Park H.-J."/>
            <person name="Ramirez L."/>
            <person name="Alfaro M."/>
            <person name="Sun H."/>
            <person name="Tritt A."/>
            <person name="Yoshinaga Y."/>
            <person name="Zwiers L.-H."/>
            <person name="Turgeon B."/>
            <person name="Goodwin S."/>
            <person name="Spatafora J."/>
            <person name="Crous P."/>
            <person name="Grigoriev I."/>
        </authorList>
    </citation>
    <scope>NUCLEOTIDE SEQUENCE</scope>
    <source>
        <strain evidence="3">CBS 279.74</strain>
    </source>
</reference>
<feature type="domain" description="EthD" evidence="2">
    <location>
        <begin position="21"/>
        <end position="121"/>
    </location>
</feature>
<comment type="similarity">
    <text evidence="1">Belongs to the tpcK family.</text>
</comment>
<evidence type="ECO:0000313" key="4">
    <source>
        <dbReference type="Proteomes" id="UP000799428"/>
    </source>
</evidence>
<organism evidence="3 4">
    <name type="scientific">Pleomassaria siparia CBS 279.74</name>
    <dbReference type="NCBI Taxonomy" id="1314801"/>
    <lineage>
        <taxon>Eukaryota</taxon>
        <taxon>Fungi</taxon>
        <taxon>Dikarya</taxon>
        <taxon>Ascomycota</taxon>
        <taxon>Pezizomycotina</taxon>
        <taxon>Dothideomycetes</taxon>
        <taxon>Pleosporomycetidae</taxon>
        <taxon>Pleosporales</taxon>
        <taxon>Pleomassariaceae</taxon>
        <taxon>Pleomassaria</taxon>
    </lineage>
</organism>
<dbReference type="EMBL" id="MU005783">
    <property type="protein sequence ID" value="KAF2704141.1"/>
    <property type="molecule type" value="Genomic_DNA"/>
</dbReference>